<dbReference type="EMBL" id="SGPM01000379">
    <property type="protein sequence ID" value="THH23204.1"/>
    <property type="molecule type" value="Genomic_DNA"/>
</dbReference>
<reference evidence="6 7" key="1">
    <citation type="submission" date="2019-02" db="EMBL/GenBank/DDBJ databases">
        <title>Genome sequencing of the rare red list fungi Antrodiella citrinella (Flaviporus citrinellus).</title>
        <authorList>
            <person name="Buettner E."/>
            <person name="Kellner H."/>
        </authorList>
    </citation>
    <scope>NUCLEOTIDE SEQUENCE [LARGE SCALE GENOMIC DNA]</scope>
    <source>
        <strain evidence="6 7">DSM 108506</strain>
    </source>
</reference>
<proteinExistence type="inferred from homology"/>
<evidence type="ECO:0000259" key="5">
    <source>
        <dbReference type="PROSITE" id="PS51891"/>
    </source>
</evidence>
<evidence type="ECO:0000313" key="7">
    <source>
        <dbReference type="Proteomes" id="UP000308730"/>
    </source>
</evidence>
<dbReference type="GO" id="GO:0016846">
    <property type="term" value="F:carbon-sulfur lyase activity"/>
    <property type="evidence" value="ECO:0007669"/>
    <property type="project" value="InterPro"/>
</dbReference>
<dbReference type="GO" id="GO:0046872">
    <property type="term" value="F:metal ion binding"/>
    <property type="evidence" value="ECO:0007669"/>
    <property type="project" value="UniProtKB-KW"/>
</dbReference>
<feature type="domain" description="CENP-V/GFA" evidence="5">
    <location>
        <begin position="6"/>
        <end position="128"/>
    </location>
</feature>
<evidence type="ECO:0000256" key="4">
    <source>
        <dbReference type="ARBA" id="ARBA00023239"/>
    </source>
</evidence>
<dbReference type="PANTHER" id="PTHR33337:SF30">
    <property type="entry name" value="DUF636 DOMAIN PROTEIN (AFU_ORTHOLOGUE AFUA_1G03180)"/>
    <property type="match status" value="1"/>
</dbReference>
<dbReference type="PROSITE" id="PS51891">
    <property type="entry name" value="CENP_V_GFA"/>
    <property type="match status" value="1"/>
</dbReference>
<keyword evidence="2" id="KW-0479">Metal-binding</keyword>
<sequence>MSTKQYHGSCLCSEVGFEVNADPVIVSTCHCKNCKKFTGTVFTTNVVFPAGSARITRGQPFVSTYYDGVQDSQNALTRIFCSRCASPLYNLGGDFGKTLSVFYSALDDFNPPEREHAMVPEVEYYAKDRLGWVVPVAGALQASTKPGR</sequence>
<accession>A0A4S4MCH9</accession>
<dbReference type="OrthoDB" id="9985472at2759"/>
<keyword evidence="4" id="KW-0456">Lyase</keyword>
<name>A0A4S4MCH9_9APHY</name>
<evidence type="ECO:0000256" key="2">
    <source>
        <dbReference type="ARBA" id="ARBA00022723"/>
    </source>
</evidence>
<keyword evidence="3" id="KW-0862">Zinc</keyword>
<dbReference type="InterPro" id="IPR011057">
    <property type="entry name" value="Mss4-like_sf"/>
</dbReference>
<dbReference type="PANTHER" id="PTHR33337">
    <property type="entry name" value="GFA DOMAIN-CONTAINING PROTEIN"/>
    <property type="match status" value="1"/>
</dbReference>
<protein>
    <recommendedName>
        <fullName evidence="5">CENP-V/GFA domain-containing protein</fullName>
    </recommendedName>
</protein>
<keyword evidence="7" id="KW-1185">Reference proteome</keyword>
<dbReference type="AlphaFoldDB" id="A0A4S4MCH9"/>
<dbReference type="Pfam" id="PF04828">
    <property type="entry name" value="GFA"/>
    <property type="match status" value="1"/>
</dbReference>
<dbReference type="InterPro" id="IPR006913">
    <property type="entry name" value="CENP-V/GFA"/>
</dbReference>
<comment type="caution">
    <text evidence="6">The sequence shown here is derived from an EMBL/GenBank/DDBJ whole genome shotgun (WGS) entry which is preliminary data.</text>
</comment>
<organism evidence="6 7">
    <name type="scientific">Antrodiella citrinella</name>
    <dbReference type="NCBI Taxonomy" id="2447956"/>
    <lineage>
        <taxon>Eukaryota</taxon>
        <taxon>Fungi</taxon>
        <taxon>Dikarya</taxon>
        <taxon>Basidiomycota</taxon>
        <taxon>Agaricomycotina</taxon>
        <taxon>Agaricomycetes</taxon>
        <taxon>Polyporales</taxon>
        <taxon>Steccherinaceae</taxon>
        <taxon>Antrodiella</taxon>
    </lineage>
</organism>
<gene>
    <name evidence="6" type="ORF">EUX98_g7971</name>
</gene>
<evidence type="ECO:0000256" key="3">
    <source>
        <dbReference type="ARBA" id="ARBA00022833"/>
    </source>
</evidence>
<evidence type="ECO:0000256" key="1">
    <source>
        <dbReference type="ARBA" id="ARBA00005495"/>
    </source>
</evidence>
<dbReference type="SUPFAM" id="SSF51316">
    <property type="entry name" value="Mss4-like"/>
    <property type="match status" value="1"/>
</dbReference>
<comment type="similarity">
    <text evidence="1">Belongs to the Gfa family.</text>
</comment>
<dbReference type="Proteomes" id="UP000308730">
    <property type="component" value="Unassembled WGS sequence"/>
</dbReference>
<evidence type="ECO:0000313" key="6">
    <source>
        <dbReference type="EMBL" id="THH23204.1"/>
    </source>
</evidence>
<dbReference type="Gene3D" id="3.90.1590.10">
    <property type="entry name" value="glutathione-dependent formaldehyde- activating enzyme (gfa)"/>
    <property type="match status" value="1"/>
</dbReference>